<dbReference type="STRING" id="1843580.A7D17_06235"/>
<dbReference type="HAMAP" id="MF_00694">
    <property type="entry name" value="KDGDH"/>
    <property type="match status" value="1"/>
</dbReference>
<accession>A0A1A9M8V1</accession>
<dbReference type="RefSeq" id="WP_064510503.1">
    <property type="nucleotide sequence ID" value="NZ_JAYFSN010000002.1"/>
</dbReference>
<evidence type="ECO:0000313" key="12">
    <source>
        <dbReference type="Proteomes" id="UP001303614"/>
    </source>
</evidence>
<dbReference type="Pfam" id="PF00701">
    <property type="entry name" value="DHDPS"/>
    <property type="match status" value="1"/>
</dbReference>
<dbReference type="GO" id="GO:0042838">
    <property type="term" value="P:D-glucarate catabolic process"/>
    <property type="evidence" value="ECO:0007669"/>
    <property type="project" value="UniProtKB-UniRule"/>
</dbReference>
<comment type="caution">
    <text evidence="10">The sequence shown here is derived from an EMBL/GenBank/DDBJ whole genome shotgun (WGS) entry which is preliminary data.</text>
</comment>
<dbReference type="Gene3D" id="3.20.20.70">
    <property type="entry name" value="Aldolase class I"/>
    <property type="match status" value="1"/>
</dbReference>
<name>A0A1A9M8V1_9XANT</name>
<dbReference type="NCBIfam" id="NF002958">
    <property type="entry name" value="PRK03620.1"/>
    <property type="match status" value="1"/>
</dbReference>
<evidence type="ECO:0000256" key="6">
    <source>
        <dbReference type="PIRNR" id="PIRNR001365"/>
    </source>
</evidence>
<dbReference type="GO" id="GO:0047448">
    <property type="term" value="F:5-dehydro-4-deoxyglucarate dehydratase activity"/>
    <property type="evidence" value="ECO:0007669"/>
    <property type="project" value="UniProtKB-UniRule"/>
</dbReference>
<dbReference type="PANTHER" id="PTHR12128">
    <property type="entry name" value="DIHYDRODIPICOLINATE SYNTHASE"/>
    <property type="match status" value="1"/>
</dbReference>
<comment type="pathway">
    <text evidence="2 5">Carbohydrate acid metabolism; D-glucarate degradation; 2,5-dioxopentanoate from D-glucarate: step 2/2.</text>
</comment>
<evidence type="ECO:0000256" key="5">
    <source>
        <dbReference type="HAMAP-Rule" id="MF_00694"/>
    </source>
</evidence>
<dbReference type="InterPro" id="IPR013785">
    <property type="entry name" value="Aldolase_TIM"/>
</dbReference>
<dbReference type="PIRSF" id="PIRSF001365">
    <property type="entry name" value="DHDPS"/>
    <property type="match status" value="1"/>
</dbReference>
<proteinExistence type="inferred from homology"/>
<dbReference type="EC" id="4.2.1.41" evidence="5"/>
<dbReference type="CDD" id="cd00951">
    <property type="entry name" value="KDGDH"/>
    <property type="match status" value="1"/>
</dbReference>
<sequence>MSSRYTPSEMAQALGAGLLSFPVTHFDAELAFDEPAYRTNLDWLSSHPAAGLFAAGGTGELFSLSLDEVNRAVRAAVTQTAGRMPVIAPAGYGTAIAIEMAQAAERNDADGILLFPPYLTECDAEGVADHVERVCKSTRLGVIVYGRANAKLDDVTLARVAERCPNLVGYKDGIGDVDRMTRIYARLGDRLLYVGGLPTAETFALPYLEMGVTTYSSAIFNFLPEWALAFYAAVRARDHATIYRELNDFVLPYTVLRNRRAGYAVSIVKAGMRAVGRPAGPVRTPLADLNEDEFAQLKQLIGGRR</sequence>
<evidence type="ECO:0000256" key="3">
    <source>
        <dbReference type="ARBA" id="ARBA00007592"/>
    </source>
</evidence>
<dbReference type="Proteomes" id="UP000077659">
    <property type="component" value="Unassembled WGS sequence"/>
</dbReference>
<dbReference type="EMBL" id="JAYFSO010000003">
    <property type="protein sequence ID" value="MEA5123003.1"/>
    <property type="molecule type" value="Genomic_DNA"/>
</dbReference>
<keyword evidence="12" id="KW-1185">Reference proteome</keyword>
<dbReference type="NCBIfam" id="TIGR03249">
    <property type="entry name" value="KdgD"/>
    <property type="match status" value="1"/>
</dbReference>
<dbReference type="AlphaFoldDB" id="A0A1A9M8V1"/>
<reference evidence="10 11" key="1">
    <citation type="submission" date="2016-05" db="EMBL/GenBank/DDBJ databases">
        <title>Pathogenic, phenotypic and molecular characterisation of Xanthomonas nasturtii sp. nov. and Xanthomonas floridensis sp. nov., new species of Xanthomonas associated with watercress production in Florida.</title>
        <authorList>
            <person name="Vicente J.G."/>
            <person name="Rothwell S."/>
            <person name="Holub E.B."/>
            <person name="Studholme D.J."/>
        </authorList>
    </citation>
    <scope>NUCLEOTIDE SEQUENCE [LARGE SCALE GENOMIC DNA]</scope>
    <source>
        <strain evidence="10 11">WHRI 8848</strain>
    </source>
</reference>
<dbReference type="InterPro" id="IPR002220">
    <property type="entry name" value="DapA-like"/>
</dbReference>
<dbReference type="UniPathway" id="UPA00564">
    <property type="reaction ID" value="UER00628"/>
</dbReference>
<gene>
    <name evidence="9" type="primary">kdgD</name>
    <name evidence="10" type="ORF">A7D17_06235</name>
    <name evidence="9" type="ORF">VB146_03775</name>
</gene>
<comment type="similarity">
    <text evidence="3 5 6">Belongs to the DapA family.</text>
</comment>
<dbReference type="PANTHER" id="PTHR12128:SF19">
    <property type="entry name" value="5-DEHYDRO-4-DEOXYGLUCARATE DEHYDRATASE 2-RELATED"/>
    <property type="match status" value="1"/>
</dbReference>
<dbReference type="SMART" id="SM01130">
    <property type="entry name" value="DHDPS"/>
    <property type="match status" value="1"/>
</dbReference>
<feature type="binding site" evidence="8">
    <location>
        <position position="58"/>
    </location>
    <ligand>
        <name>pyruvate</name>
        <dbReference type="ChEBI" id="CHEBI:15361"/>
    </ligand>
</feature>
<protein>
    <recommendedName>
        <fullName evidence="5">Probable 5-dehydro-4-deoxyglucarate dehydratase</fullName>
        <ecNumber evidence="5">4.2.1.41</ecNumber>
    </recommendedName>
    <alternativeName>
        <fullName evidence="5">5-keto-4-deoxy-glucarate dehydratase</fullName>
        <shortName evidence="5">KDGDH</shortName>
    </alternativeName>
</protein>
<keyword evidence="4 5" id="KW-0456">Lyase</keyword>
<reference evidence="9 12" key="2">
    <citation type="submission" date="2023-12" db="EMBL/GenBank/DDBJ databases">
        <title>Genome sequencing of Xanthomonas floridensis.</title>
        <authorList>
            <person name="Greer S."/>
            <person name="Harrison J."/>
            <person name="Grant M."/>
            <person name="Vicente J."/>
            <person name="Studholme D."/>
        </authorList>
    </citation>
    <scope>NUCLEOTIDE SEQUENCE [LARGE SCALE GENOMIC DNA]</scope>
    <source>
        <strain evidence="9 12">WHRI 8848</strain>
    </source>
</reference>
<evidence type="ECO:0000313" key="9">
    <source>
        <dbReference type="EMBL" id="MEA5123003.1"/>
    </source>
</evidence>
<evidence type="ECO:0000256" key="1">
    <source>
        <dbReference type="ARBA" id="ARBA00001446"/>
    </source>
</evidence>
<dbReference type="GO" id="GO:0008840">
    <property type="term" value="F:4-hydroxy-tetrahydrodipicolinate synthase activity"/>
    <property type="evidence" value="ECO:0007669"/>
    <property type="project" value="TreeGrafter"/>
</dbReference>
<organism evidence="10 11">
    <name type="scientific">Xanthomonas floridensis</name>
    <dbReference type="NCBI Taxonomy" id="1843580"/>
    <lineage>
        <taxon>Bacteria</taxon>
        <taxon>Pseudomonadati</taxon>
        <taxon>Pseudomonadota</taxon>
        <taxon>Gammaproteobacteria</taxon>
        <taxon>Lysobacterales</taxon>
        <taxon>Lysobacteraceae</taxon>
        <taxon>Xanthomonas</taxon>
    </lineage>
</organism>
<dbReference type="SUPFAM" id="SSF51569">
    <property type="entry name" value="Aldolase"/>
    <property type="match status" value="1"/>
</dbReference>
<dbReference type="Proteomes" id="UP001303614">
    <property type="component" value="Unassembled WGS sequence"/>
</dbReference>
<dbReference type="InterPro" id="IPR017655">
    <property type="entry name" value="Dehydro-deoxyglucarate_dehyd"/>
</dbReference>
<comment type="catalytic activity">
    <reaction evidence="1 5">
        <text>5-dehydro-4-deoxy-D-glucarate + H(+) = 2,5-dioxopentanoate + CO2 + H2O</text>
        <dbReference type="Rhea" id="RHEA:24608"/>
        <dbReference type="ChEBI" id="CHEBI:15377"/>
        <dbReference type="ChEBI" id="CHEBI:15378"/>
        <dbReference type="ChEBI" id="CHEBI:16526"/>
        <dbReference type="ChEBI" id="CHEBI:42819"/>
        <dbReference type="ChEBI" id="CHEBI:58136"/>
        <dbReference type="EC" id="4.2.1.41"/>
    </reaction>
</comment>
<feature type="active site" description="Schiff-base intermediate with substrate" evidence="7">
    <location>
        <position position="171"/>
    </location>
</feature>
<feature type="active site" description="Proton donor/acceptor" evidence="7">
    <location>
        <position position="145"/>
    </location>
</feature>
<evidence type="ECO:0000313" key="11">
    <source>
        <dbReference type="Proteomes" id="UP000077659"/>
    </source>
</evidence>
<evidence type="ECO:0000256" key="2">
    <source>
        <dbReference type="ARBA" id="ARBA00004983"/>
    </source>
</evidence>
<evidence type="ECO:0000256" key="8">
    <source>
        <dbReference type="PIRSR" id="PIRSR001365-2"/>
    </source>
</evidence>
<evidence type="ECO:0000256" key="4">
    <source>
        <dbReference type="ARBA" id="ARBA00023239"/>
    </source>
</evidence>
<dbReference type="EMBL" id="LXNG01000045">
    <property type="protein sequence ID" value="OAG66047.1"/>
    <property type="molecule type" value="Genomic_DNA"/>
</dbReference>
<evidence type="ECO:0000256" key="7">
    <source>
        <dbReference type="PIRSR" id="PIRSR001365-1"/>
    </source>
</evidence>
<evidence type="ECO:0000313" key="10">
    <source>
        <dbReference type="EMBL" id="OAG66047.1"/>
    </source>
</evidence>
<dbReference type="OrthoDB" id="8995637at2"/>